<sequence length="457" mass="50950">MNVYQRFSPKQGSALSPDGCNKSPGRSNGLALSPLAESTPRRRHYSGSAPRAPSILNGIRNLVNRPRSESLNTQTMKKPLRKVQIAGCKLDSVYDLREDSNGDSENGDLYDDDLAFRRPRSNSSDFLILRKTSRPLSVDVVGLVDAQHDPYRQYMKVVDCYELAPVNSDVIILDKKLSVAKAFGVLCKHNLGAGIVWDGEKNAISSIVTLTDFLIHVQKAEVSAMMNEPLETILSPNALVALNSDTKIFNACEEFALNRIHRLVILDPSYGDVHYLLTIKRVLQAIHKQNRSLHFAQWLNYQIKDTGIGLWSGEVFKVSVDDPLSKAVQLMLGYRISSLPIVNKEGMAIEVLHKFDIAQAICQVDDPKTFLTTCRVGDAIPTREPPFFAFEYTPVAQCLDALLSQKGNRCLFIVNQRQEPTACVSLSDIMFHMLYDKRPFQATTVDGPDKNNGLVLQ</sequence>
<dbReference type="InterPro" id="IPR046342">
    <property type="entry name" value="CBS_dom_sf"/>
</dbReference>
<comment type="similarity">
    <text evidence="1">Belongs to the 5'-AMP-activated protein kinase gamma subunit family.</text>
</comment>
<dbReference type="Pfam" id="PF00571">
    <property type="entry name" value="CBS"/>
    <property type="match status" value="1"/>
</dbReference>
<dbReference type="Proteomes" id="UP000887575">
    <property type="component" value="Unassembled WGS sequence"/>
</dbReference>
<proteinExistence type="inferred from homology"/>
<evidence type="ECO:0000259" key="7">
    <source>
        <dbReference type="PROSITE" id="PS51371"/>
    </source>
</evidence>
<evidence type="ECO:0000256" key="2">
    <source>
        <dbReference type="ARBA" id="ARBA00022737"/>
    </source>
</evidence>
<dbReference type="InterPro" id="IPR000644">
    <property type="entry name" value="CBS_dom"/>
</dbReference>
<evidence type="ECO:0000313" key="8">
    <source>
        <dbReference type="Proteomes" id="UP000887575"/>
    </source>
</evidence>
<evidence type="ECO:0000256" key="6">
    <source>
        <dbReference type="SAM" id="MobiDB-lite"/>
    </source>
</evidence>
<feature type="region of interest" description="Disordered" evidence="6">
    <location>
        <begin position="1"/>
        <end position="53"/>
    </location>
</feature>
<evidence type="ECO:0000256" key="4">
    <source>
        <dbReference type="ARBA" id="ARBA00025878"/>
    </source>
</evidence>
<reference evidence="9" key="1">
    <citation type="submission" date="2024-02" db="UniProtKB">
        <authorList>
            <consortium name="WormBaseParasite"/>
        </authorList>
    </citation>
    <scope>IDENTIFICATION</scope>
</reference>
<feature type="domain" description="CBS" evidence="7">
    <location>
        <begin position="234"/>
        <end position="292"/>
    </location>
</feature>
<dbReference type="Gene3D" id="3.10.580.10">
    <property type="entry name" value="CBS-domain"/>
    <property type="match status" value="2"/>
</dbReference>
<dbReference type="SMART" id="SM00116">
    <property type="entry name" value="CBS"/>
    <property type="match status" value="3"/>
</dbReference>
<dbReference type="PANTHER" id="PTHR13780:SF36">
    <property type="entry name" value="CBS DOMAIN-CONTAINING PROTEIN"/>
    <property type="match status" value="1"/>
</dbReference>
<accession>A0AAF3EZX2</accession>
<dbReference type="AlphaFoldDB" id="A0AAF3EZX2"/>
<comment type="subunit">
    <text evidence="4">AMPK is a heterotrimer of an alpha catalytic subunit (PRKAA1 or PRKAA2), a beta (PRKAB1 or PRKAB2) and a gamma non-catalytic subunits (PRKAG1, PRKAG2 or PRKAG3). Interacts with FNIP1 and FNIP2.</text>
</comment>
<name>A0AAF3EZX2_9BILA</name>
<dbReference type="WBParaSite" id="MBELARI_LOCUS19048">
    <property type="protein sequence ID" value="MBELARI_LOCUS19048"/>
    <property type="gene ID" value="MBELARI_LOCUS19048"/>
</dbReference>
<evidence type="ECO:0000256" key="3">
    <source>
        <dbReference type="ARBA" id="ARBA00023122"/>
    </source>
</evidence>
<dbReference type="PROSITE" id="PS51371">
    <property type="entry name" value="CBS"/>
    <property type="match status" value="2"/>
</dbReference>
<dbReference type="PANTHER" id="PTHR13780">
    <property type="entry name" value="AMP-ACTIVATED PROTEIN KINASE, GAMMA REGULATORY SUBUNIT"/>
    <property type="match status" value="1"/>
</dbReference>
<evidence type="ECO:0000256" key="5">
    <source>
        <dbReference type="PROSITE-ProRule" id="PRU00703"/>
    </source>
</evidence>
<feature type="domain" description="CBS" evidence="7">
    <location>
        <begin position="310"/>
        <end position="367"/>
    </location>
</feature>
<keyword evidence="3 5" id="KW-0129">CBS domain</keyword>
<keyword evidence="8" id="KW-1185">Reference proteome</keyword>
<keyword evidence="2" id="KW-0677">Repeat</keyword>
<protein>
    <recommendedName>
        <fullName evidence="7">CBS domain-containing protein</fullName>
    </recommendedName>
</protein>
<dbReference type="InterPro" id="IPR050511">
    <property type="entry name" value="AMPK_gamma/SDS23_families"/>
</dbReference>
<dbReference type="SUPFAM" id="SSF54631">
    <property type="entry name" value="CBS-domain pair"/>
    <property type="match status" value="2"/>
</dbReference>
<dbReference type="CDD" id="cd02205">
    <property type="entry name" value="CBS_pair_SF"/>
    <property type="match status" value="2"/>
</dbReference>
<organism evidence="8 9">
    <name type="scientific">Mesorhabditis belari</name>
    <dbReference type="NCBI Taxonomy" id="2138241"/>
    <lineage>
        <taxon>Eukaryota</taxon>
        <taxon>Metazoa</taxon>
        <taxon>Ecdysozoa</taxon>
        <taxon>Nematoda</taxon>
        <taxon>Chromadorea</taxon>
        <taxon>Rhabditida</taxon>
        <taxon>Rhabditina</taxon>
        <taxon>Rhabditomorpha</taxon>
        <taxon>Rhabditoidea</taxon>
        <taxon>Rhabditidae</taxon>
        <taxon>Mesorhabditinae</taxon>
        <taxon>Mesorhabditis</taxon>
    </lineage>
</organism>
<evidence type="ECO:0000313" key="9">
    <source>
        <dbReference type="WBParaSite" id="MBELARI_LOCUS19048"/>
    </source>
</evidence>
<evidence type="ECO:0000256" key="1">
    <source>
        <dbReference type="ARBA" id="ARBA00006750"/>
    </source>
</evidence>